<evidence type="ECO:0000313" key="2">
    <source>
        <dbReference type="Proteomes" id="UP000244110"/>
    </source>
</evidence>
<dbReference type="AlphaFoldDB" id="A0A2T5ISN2"/>
<reference evidence="1 2" key="1">
    <citation type="submission" date="2018-04" db="EMBL/GenBank/DDBJ databases">
        <title>Active sludge and wastewater microbial communities from Klosterneuburg, Austria.</title>
        <authorList>
            <person name="Wagner M."/>
        </authorList>
    </citation>
    <scope>NUCLEOTIDE SEQUENCE [LARGE SCALE GENOMIC DNA]</scope>
    <source>
        <strain evidence="1 2">Nm4</strain>
    </source>
</reference>
<dbReference type="Proteomes" id="UP000244110">
    <property type="component" value="Unassembled WGS sequence"/>
</dbReference>
<dbReference type="EMBL" id="QAOL01000008">
    <property type="protein sequence ID" value="PTQ86843.1"/>
    <property type="molecule type" value="Genomic_DNA"/>
</dbReference>
<dbReference type="InterPro" id="IPR024453">
    <property type="entry name" value="Peptidase_C92"/>
</dbReference>
<organism evidence="1 2">
    <name type="scientific">Nitrosomonas ureae</name>
    <dbReference type="NCBI Taxonomy" id="44577"/>
    <lineage>
        <taxon>Bacteria</taxon>
        <taxon>Pseudomonadati</taxon>
        <taxon>Pseudomonadota</taxon>
        <taxon>Betaproteobacteria</taxon>
        <taxon>Nitrosomonadales</taxon>
        <taxon>Nitrosomonadaceae</taxon>
        <taxon>Nitrosomonas</taxon>
    </lineage>
</organism>
<dbReference type="Gene3D" id="3.90.1720.10">
    <property type="entry name" value="endopeptidase domain like (from Nostoc punctiforme)"/>
    <property type="match status" value="1"/>
</dbReference>
<protein>
    <submittedName>
        <fullName evidence="1">Permuted papain-like amidase YaeF/Yiix C92 family enzyme</fullName>
    </submittedName>
</protein>
<dbReference type="RefSeq" id="WP_107786393.1">
    <property type="nucleotide sequence ID" value="NZ_QAOL01000008.1"/>
</dbReference>
<evidence type="ECO:0000313" key="1">
    <source>
        <dbReference type="EMBL" id="PTQ86843.1"/>
    </source>
</evidence>
<name>A0A2T5ISN2_9PROT</name>
<dbReference type="SUPFAM" id="SSF54001">
    <property type="entry name" value="Cysteine proteinases"/>
    <property type="match status" value="1"/>
</dbReference>
<dbReference type="Pfam" id="PF05708">
    <property type="entry name" value="Peptidase_C92"/>
    <property type="match status" value="1"/>
</dbReference>
<gene>
    <name evidence="1" type="ORF">C8R28_100838</name>
</gene>
<proteinExistence type="predicted"/>
<comment type="caution">
    <text evidence="1">The sequence shown here is derived from an EMBL/GenBank/DDBJ whole genome shotgun (WGS) entry which is preliminary data.</text>
</comment>
<sequence>MYLIEISKLQAGDIFLTTQKHIVSKAIKVFTASDYSHAMLHVGDGSYIHSDGDGVHSGNVQRLLFDDVNYIQVLRLKEDVDRKLIDAACAFARNEVGKQYSVKDAINTKNPLAKKAITNRQFCSRLVAQSFESVGLNLVGNSSYCTPKELDDSELTIRVSGCVRKATDAEIDFANSENPLEKQSNITNSIFTKIRGVTGQDIQTFEQLSNYLLENNKYDRKITDVIKKSGYLFMWQHDLSANPWRYSQELFMSLPVPKEQLNQIAETELNSAINTKKRYVLMHDQFMRIWQAKQLQYATIHIMLYQKLIELTDLRISISSHVIENT</sequence>
<dbReference type="InterPro" id="IPR038765">
    <property type="entry name" value="Papain-like_cys_pep_sf"/>
</dbReference>
<accession>A0A2T5ISN2</accession>